<accession>A0AAW1XMX5</accession>
<dbReference type="Gene3D" id="3.80.10.10">
    <property type="entry name" value="Ribonuclease Inhibitor"/>
    <property type="match status" value="1"/>
</dbReference>
<gene>
    <name evidence="2" type="ORF">M0R45_014486</name>
</gene>
<dbReference type="GO" id="GO:0006952">
    <property type="term" value="P:defense response"/>
    <property type="evidence" value="ECO:0007669"/>
    <property type="project" value="InterPro"/>
</dbReference>
<protein>
    <recommendedName>
        <fullName evidence="4">Leucine-rich repeat domain, L domain-containing protein</fullName>
    </recommendedName>
</protein>
<dbReference type="AlphaFoldDB" id="A0AAW1XMX5"/>
<evidence type="ECO:0000256" key="1">
    <source>
        <dbReference type="SAM" id="MobiDB-lite"/>
    </source>
</evidence>
<organism evidence="2 3">
    <name type="scientific">Rubus argutus</name>
    <name type="common">Southern blackberry</name>
    <dbReference type="NCBI Taxonomy" id="59490"/>
    <lineage>
        <taxon>Eukaryota</taxon>
        <taxon>Viridiplantae</taxon>
        <taxon>Streptophyta</taxon>
        <taxon>Embryophyta</taxon>
        <taxon>Tracheophyta</taxon>
        <taxon>Spermatophyta</taxon>
        <taxon>Magnoliopsida</taxon>
        <taxon>eudicotyledons</taxon>
        <taxon>Gunneridae</taxon>
        <taxon>Pentapetalae</taxon>
        <taxon>rosids</taxon>
        <taxon>fabids</taxon>
        <taxon>Rosales</taxon>
        <taxon>Rosaceae</taxon>
        <taxon>Rosoideae</taxon>
        <taxon>Rosoideae incertae sedis</taxon>
        <taxon>Rubus</taxon>
    </lineage>
</organism>
<dbReference type="EMBL" id="JBEDUW010000003">
    <property type="protein sequence ID" value="KAK9937714.1"/>
    <property type="molecule type" value="Genomic_DNA"/>
</dbReference>
<dbReference type="PANTHER" id="PTHR11017">
    <property type="entry name" value="LEUCINE-RICH REPEAT-CONTAINING PROTEIN"/>
    <property type="match status" value="1"/>
</dbReference>
<name>A0AAW1XMX5_RUBAR</name>
<proteinExistence type="predicted"/>
<evidence type="ECO:0000313" key="2">
    <source>
        <dbReference type="EMBL" id="KAK9937714.1"/>
    </source>
</evidence>
<keyword evidence="3" id="KW-1185">Reference proteome</keyword>
<reference evidence="2 3" key="1">
    <citation type="journal article" date="2023" name="G3 (Bethesda)">
        <title>A chromosome-length genome assembly and annotation of blackberry (Rubus argutus, cv. 'Hillquist').</title>
        <authorList>
            <person name="Bruna T."/>
            <person name="Aryal R."/>
            <person name="Dudchenko O."/>
            <person name="Sargent D.J."/>
            <person name="Mead D."/>
            <person name="Buti M."/>
            <person name="Cavallini A."/>
            <person name="Hytonen T."/>
            <person name="Andres J."/>
            <person name="Pham M."/>
            <person name="Weisz D."/>
            <person name="Mascagni F."/>
            <person name="Usai G."/>
            <person name="Natali L."/>
            <person name="Bassil N."/>
            <person name="Fernandez G.E."/>
            <person name="Lomsadze A."/>
            <person name="Armour M."/>
            <person name="Olukolu B."/>
            <person name="Poorten T."/>
            <person name="Britton C."/>
            <person name="Davik J."/>
            <person name="Ashrafi H."/>
            <person name="Aiden E.L."/>
            <person name="Borodovsky M."/>
            <person name="Worthington M."/>
        </authorList>
    </citation>
    <scope>NUCLEOTIDE SEQUENCE [LARGE SCALE GENOMIC DNA]</scope>
    <source>
        <strain evidence="2">PI 553951</strain>
    </source>
</reference>
<dbReference type="InterPro" id="IPR032675">
    <property type="entry name" value="LRR_dom_sf"/>
</dbReference>
<evidence type="ECO:0008006" key="4">
    <source>
        <dbReference type="Google" id="ProtNLM"/>
    </source>
</evidence>
<dbReference type="InterPro" id="IPR044974">
    <property type="entry name" value="Disease_R_plants"/>
</dbReference>
<comment type="caution">
    <text evidence="2">The sequence shown here is derived from an EMBL/GenBank/DDBJ whole genome shotgun (WGS) entry which is preliminary data.</text>
</comment>
<dbReference type="SUPFAM" id="SSF52058">
    <property type="entry name" value="L domain-like"/>
    <property type="match status" value="1"/>
</dbReference>
<evidence type="ECO:0000313" key="3">
    <source>
        <dbReference type="Proteomes" id="UP001457282"/>
    </source>
</evidence>
<sequence length="459" mass="51528">MLENDIGNDDEVEEQSPVVMEVDDTNNTDHDHQEEPTFLVQLEQLFIAEMGKSKKQLKWKPLPENTGTNKVKSVMIKLPEPDELHLTSKSFSGMTNLGIFINLNASLYGEVGFLPNKLRIIDWGNCELQSLPSNLLLNELVVFNMPNSRFRQLGERFKNLSKLTSLNLRGCQFLTKIPDLSGSPNLNLPAYLTKFVNLEILCLVGCTKLLEIPELPPKVRVVWAIDCSALENFAKLLSLFEHESVSHGLESLKLIDCPRLCANNGYELARMEFVLLNQHSNDFEIVVPGSEVLKWFDYRCEEAENLILEPDILNYSAVICEVSIKIPRNVEWQKSGLAVCVVFERTESTHGTCEIGISGCSHVFDSVSTSVKSCAVHLVCQQIEDVMLENDSDIGNDFWSGYIGSDDEMEGQSTNPTNPQQKRPPGASLVMEVDDTNNTDHDHQEEPTFSGLCDCCRIQ</sequence>
<feature type="region of interest" description="Disordered" evidence="1">
    <location>
        <begin position="405"/>
        <end position="446"/>
    </location>
</feature>
<feature type="compositionally biased region" description="Polar residues" evidence="1">
    <location>
        <begin position="411"/>
        <end position="421"/>
    </location>
</feature>
<dbReference type="PANTHER" id="PTHR11017:SF570">
    <property type="entry name" value="DISEASE RESISTANCE PROTEIN (TIR-NBS CLASS)-RELATED"/>
    <property type="match status" value="1"/>
</dbReference>
<dbReference type="Proteomes" id="UP001457282">
    <property type="component" value="Unassembled WGS sequence"/>
</dbReference>